<gene>
    <name evidence="2" type="ORF">BGW38_004381</name>
</gene>
<feature type="non-terminal residue" evidence="2">
    <location>
        <position position="155"/>
    </location>
</feature>
<proteinExistence type="predicted"/>
<dbReference type="AlphaFoldDB" id="A0A9P6KC29"/>
<sequence>MAKRPSAQALAQPPQKPRRTTETLKDYYSESFDDAVLTTTLATVIFGDRPQKVELNVVDYLRNLRSQPVLAPSIEGNLAYFVDVLNVAPGTSVVRTWSRMKQYFGDTNKEDHILLEDMIGVDVLATTYRDSPEMDALECDKSLADFYATTTTTAT</sequence>
<keyword evidence="3" id="KW-1185">Reference proteome</keyword>
<accession>A0A9P6KC29</accession>
<comment type="caution">
    <text evidence="2">The sequence shown here is derived from an EMBL/GenBank/DDBJ whole genome shotgun (WGS) entry which is preliminary data.</text>
</comment>
<evidence type="ECO:0000256" key="1">
    <source>
        <dbReference type="SAM" id="MobiDB-lite"/>
    </source>
</evidence>
<protein>
    <submittedName>
        <fullName evidence="2">Uncharacterized protein</fullName>
    </submittedName>
</protein>
<name>A0A9P6KC29_9FUNG</name>
<evidence type="ECO:0000313" key="3">
    <source>
        <dbReference type="Proteomes" id="UP000780801"/>
    </source>
</evidence>
<organism evidence="2 3">
    <name type="scientific">Lunasporangiospora selenospora</name>
    <dbReference type="NCBI Taxonomy" id="979761"/>
    <lineage>
        <taxon>Eukaryota</taxon>
        <taxon>Fungi</taxon>
        <taxon>Fungi incertae sedis</taxon>
        <taxon>Mucoromycota</taxon>
        <taxon>Mortierellomycotina</taxon>
        <taxon>Mortierellomycetes</taxon>
        <taxon>Mortierellales</taxon>
        <taxon>Mortierellaceae</taxon>
        <taxon>Lunasporangiospora</taxon>
    </lineage>
</organism>
<dbReference type="EMBL" id="JAABOA010002804">
    <property type="protein sequence ID" value="KAF9579386.1"/>
    <property type="molecule type" value="Genomic_DNA"/>
</dbReference>
<evidence type="ECO:0000313" key="2">
    <source>
        <dbReference type="EMBL" id="KAF9579386.1"/>
    </source>
</evidence>
<dbReference type="Proteomes" id="UP000780801">
    <property type="component" value="Unassembled WGS sequence"/>
</dbReference>
<feature type="region of interest" description="Disordered" evidence="1">
    <location>
        <begin position="1"/>
        <end position="21"/>
    </location>
</feature>
<reference evidence="2" key="1">
    <citation type="journal article" date="2020" name="Fungal Divers.">
        <title>Resolving the Mortierellaceae phylogeny through synthesis of multi-gene phylogenetics and phylogenomics.</title>
        <authorList>
            <person name="Vandepol N."/>
            <person name="Liber J."/>
            <person name="Desiro A."/>
            <person name="Na H."/>
            <person name="Kennedy M."/>
            <person name="Barry K."/>
            <person name="Grigoriev I.V."/>
            <person name="Miller A.N."/>
            <person name="O'Donnell K."/>
            <person name="Stajich J.E."/>
            <person name="Bonito G."/>
        </authorList>
    </citation>
    <scope>NUCLEOTIDE SEQUENCE</scope>
    <source>
        <strain evidence="2">KOD1015</strain>
    </source>
</reference>